<dbReference type="Gene3D" id="1.10.510.10">
    <property type="entry name" value="Transferase(Phosphotransferase) domain 1"/>
    <property type="match status" value="1"/>
</dbReference>
<gene>
    <name evidence="2" type="ORF">BT96DRAFT_928625</name>
</gene>
<dbReference type="SUPFAM" id="SSF56112">
    <property type="entry name" value="Protein kinase-like (PK-like)"/>
    <property type="match status" value="1"/>
</dbReference>
<evidence type="ECO:0000259" key="1">
    <source>
        <dbReference type="PROSITE" id="PS50011"/>
    </source>
</evidence>
<evidence type="ECO:0000313" key="3">
    <source>
        <dbReference type="Proteomes" id="UP000799118"/>
    </source>
</evidence>
<feature type="domain" description="Protein kinase" evidence="1">
    <location>
        <begin position="1"/>
        <end position="347"/>
    </location>
</feature>
<dbReference type="EMBL" id="ML769944">
    <property type="protein sequence ID" value="KAE9385796.1"/>
    <property type="molecule type" value="Genomic_DNA"/>
</dbReference>
<protein>
    <recommendedName>
        <fullName evidence="1">Protein kinase domain-containing protein</fullName>
    </recommendedName>
</protein>
<evidence type="ECO:0000313" key="2">
    <source>
        <dbReference type="EMBL" id="KAE9385796.1"/>
    </source>
</evidence>
<dbReference type="InterPro" id="IPR000719">
    <property type="entry name" value="Prot_kinase_dom"/>
</dbReference>
<dbReference type="PROSITE" id="PS50011">
    <property type="entry name" value="PROTEIN_KINASE_DOM"/>
    <property type="match status" value="1"/>
</dbReference>
<accession>A0A6A4GK61</accession>
<dbReference type="GO" id="GO:0005524">
    <property type="term" value="F:ATP binding"/>
    <property type="evidence" value="ECO:0007669"/>
    <property type="project" value="InterPro"/>
</dbReference>
<dbReference type="AlphaFoldDB" id="A0A6A4GK61"/>
<proteinExistence type="predicted"/>
<organism evidence="2 3">
    <name type="scientific">Gymnopus androsaceus JB14</name>
    <dbReference type="NCBI Taxonomy" id="1447944"/>
    <lineage>
        <taxon>Eukaryota</taxon>
        <taxon>Fungi</taxon>
        <taxon>Dikarya</taxon>
        <taxon>Basidiomycota</taxon>
        <taxon>Agaricomycotina</taxon>
        <taxon>Agaricomycetes</taxon>
        <taxon>Agaricomycetidae</taxon>
        <taxon>Agaricales</taxon>
        <taxon>Marasmiineae</taxon>
        <taxon>Omphalotaceae</taxon>
        <taxon>Gymnopus</taxon>
    </lineage>
</organism>
<dbReference type="InterPro" id="IPR011009">
    <property type="entry name" value="Kinase-like_dom_sf"/>
</dbReference>
<name>A0A6A4GK61_9AGAR</name>
<sequence length="374" mass="43996">MNNEDTQLEEFEVFWRDHYNWLKDRGYLLRPRYRPGWVASWIGTNADYWACEDYYTPFALDQFVMDATRIQDGKAVMLRRPDPPSMSDELKIGRLLCSPSAQSEPRNHCVPIFETLQISETESLDYPDRNLVVVMPYLVRWDRPDFSTVGEVVDFCSQIFEGLDFMHNLNIAHNDSKDTNIMMDWSPIYDVPPHAVATSHKADWSGPAKPYNRTTHPVKYYLIDWNLSRQYDPELGTPLQNPGYGGDQTVPEFKRKELCNPFAVDVYCLGNVIRRKFFDGTQWGPPRRNVEFLSDLISDMTHDDPTKRPTMKQVVTRFEEIRKGLSWWKLRSRVSNKRIPLIFHLLYSPIHWTVQLFRIIRRIPAIPDYTAHKQ</sequence>
<keyword evidence="3" id="KW-1185">Reference proteome</keyword>
<dbReference type="GO" id="GO:0004672">
    <property type="term" value="F:protein kinase activity"/>
    <property type="evidence" value="ECO:0007669"/>
    <property type="project" value="InterPro"/>
</dbReference>
<dbReference type="OrthoDB" id="5987198at2759"/>
<dbReference type="Proteomes" id="UP000799118">
    <property type="component" value="Unassembled WGS sequence"/>
</dbReference>
<dbReference type="SMART" id="SM00220">
    <property type="entry name" value="S_TKc"/>
    <property type="match status" value="1"/>
</dbReference>
<reference evidence="2" key="1">
    <citation type="journal article" date="2019" name="Environ. Microbiol.">
        <title>Fungal ecological strategies reflected in gene transcription - a case study of two litter decomposers.</title>
        <authorList>
            <person name="Barbi F."/>
            <person name="Kohler A."/>
            <person name="Barry K."/>
            <person name="Baskaran P."/>
            <person name="Daum C."/>
            <person name="Fauchery L."/>
            <person name="Ihrmark K."/>
            <person name="Kuo A."/>
            <person name="LaButti K."/>
            <person name="Lipzen A."/>
            <person name="Morin E."/>
            <person name="Grigoriev I.V."/>
            <person name="Henrissat B."/>
            <person name="Lindahl B."/>
            <person name="Martin F."/>
        </authorList>
    </citation>
    <scope>NUCLEOTIDE SEQUENCE</scope>
    <source>
        <strain evidence="2">JB14</strain>
    </source>
</reference>